<dbReference type="EMBL" id="CAJNNV010017311">
    <property type="protein sequence ID" value="CAE8605056.1"/>
    <property type="molecule type" value="Genomic_DNA"/>
</dbReference>
<dbReference type="AlphaFoldDB" id="A0A813F1C3"/>
<feature type="non-terminal residue" evidence="1">
    <location>
        <position position="1"/>
    </location>
</feature>
<dbReference type="Proteomes" id="UP000654075">
    <property type="component" value="Unassembled WGS sequence"/>
</dbReference>
<comment type="caution">
    <text evidence="1">The sequence shown here is derived from an EMBL/GenBank/DDBJ whole genome shotgun (WGS) entry which is preliminary data.</text>
</comment>
<accession>A0A813F1C3</accession>
<gene>
    <name evidence="1" type="ORF">PGLA1383_LOCUS23191</name>
</gene>
<sequence length="95" mass="9914">RSTCQCANLLGSPSVRAICHIEQAAMTFGRVTPGFAHSPTRSLIHFSQPSIAALAVREPSAAAPAALDSSGADTEARTFDFTCIGALLSELLAKR</sequence>
<evidence type="ECO:0000313" key="2">
    <source>
        <dbReference type="Proteomes" id="UP000654075"/>
    </source>
</evidence>
<organism evidence="1 2">
    <name type="scientific">Polarella glacialis</name>
    <name type="common">Dinoflagellate</name>
    <dbReference type="NCBI Taxonomy" id="89957"/>
    <lineage>
        <taxon>Eukaryota</taxon>
        <taxon>Sar</taxon>
        <taxon>Alveolata</taxon>
        <taxon>Dinophyceae</taxon>
        <taxon>Suessiales</taxon>
        <taxon>Suessiaceae</taxon>
        <taxon>Polarella</taxon>
    </lineage>
</organism>
<keyword evidence="2" id="KW-1185">Reference proteome</keyword>
<reference evidence="1" key="1">
    <citation type="submission" date="2021-02" db="EMBL/GenBank/DDBJ databases">
        <authorList>
            <person name="Dougan E. K."/>
            <person name="Rhodes N."/>
            <person name="Thang M."/>
            <person name="Chan C."/>
        </authorList>
    </citation>
    <scope>NUCLEOTIDE SEQUENCE</scope>
</reference>
<proteinExistence type="predicted"/>
<evidence type="ECO:0000313" key="1">
    <source>
        <dbReference type="EMBL" id="CAE8605056.1"/>
    </source>
</evidence>
<feature type="non-terminal residue" evidence="1">
    <location>
        <position position="95"/>
    </location>
</feature>
<name>A0A813F1C3_POLGL</name>
<protein>
    <submittedName>
        <fullName evidence="1">Uncharacterized protein</fullName>
    </submittedName>
</protein>